<sequence>MNLRSAVSLTLALIITASIALFPGKADAFVERSFSDPVEIGEPVSLDRR</sequence>
<evidence type="ECO:0000313" key="2">
    <source>
        <dbReference type="Proteomes" id="UP001596989"/>
    </source>
</evidence>
<dbReference type="RefSeq" id="WP_377561417.1">
    <property type="nucleotide sequence ID" value="NZ_JBHTJZ010000002.1"/>
</dbReference>
<name>A0ABW3HK05_9BACL</name>
<organism evidence="1 2">
    <name type="scientific">Paenibacillus chungangensis</name>
    <dbReference type="NCBI Taxonomy" id="696535"/>
    <lineage>
        <taxon>Bacteria</taxon>
        <taxon>Bacillati</taxon>
        <taxon>Bacillota</taxon>
        <taxon>Bacilli</taxon>
        <taxon>Bacillales</taxon>
        <taxon>Paenibacillaceae</taxon>
        <taxon>Paenibacillus</taxon>
    </lineage>
</organism>
<reference evidence="2" key="1">
    <citation type="journal article" date="2019" name="Int. J. Syst. Evol. Microbiol.">
        <title>The Global Catalogue of Microorganisms (GCM) 10K type strain sequencing project: providing services to taxonomists for standard genome sequencing and annotation.</title>
        <authorList>
            <consortium name="The Broad Institute Genomics Platform"/>
            <consortium name="The Broad Institute Genome Sequencing Center for Infectious Disease"/>
            <person name="Wu L."/>
            <person name="Ma J."/>
        </authorList>
    </citation>
    <scope>NUCLEOTIDE SEQUENCE [LARGE SCALE GENOMIC DNA]</scope>
    <source>
        <strain evidence="2">CCUG 59129</strain>
    </source>
</reference>
<dbReference type="Proteomes" id="UP001596989">
    <property type="component" value="Unassembled WGS sequence"/>
</dbReference>
<accession>A0ABW3HK05</accession>
<evidence type="ECO:0000313" key="1">
    <source>
        <dbReference type="EMBL" id="MFD0957813.1"/>
    </source>
</evidence>
<proteinExistence type="predicted"/>
<comment type="caution">
    <text evidence="1">The sequence shown here is derived from an EMBL/GenBank/DDBJ whole genome shotgun (WGS) entry which is preliminary data.</text>
</comment>
<protein>
    <submittedName>
        <fullName evidence="1">Uncharacterized protein</fullName>
    </submittedName>
</protein>
<dbReference type="EMBL" id="JBHTJZ010000002">
    <property type="protein sequence ID" value="MFD0957813.1"/>
    <property type="molecule type" value="Genomic_DNA"/>
</dbReference>
<gene>
    <name evidence="1" type="ORF">ACFQ2I_00205</name>
</gene>
<keyword evidence="2" id="KW-1185">Reference proteome</keyword>